<keyword evidence="6 9" id="KW-0479">Metal-binding</keyword>
<dbReference type="PRINTS" id="PR00509">
    <property type="entry name" value="PGMPMM"/>
</dbReference>
<dbReference type="InterPro" id="IPR016066">
    <property type="entry name" value="A-D-PHexomutase_CS"/>
</dbReference>
<evidence type="ECO:0000313" key="14">
    <source>
        <dbReference type="Proteomes" id="UP000076078"/>
    </source>
</evidence>
<proteinExistence type="inferred from homology"/>
<dbReference type="InterPro" id="IPR005846">
    <property type="entry name" value="A-D-PHexomutase_a/b/a-III"/>
</dbReference>
<organism evidence="13 14">
    <name type="scientific">Tieghemostelium lacteum</name>
    <name type="common">Slime mold</name>
    <name type="synonym">Dictyostelium lacteum</name>
    <dbReference type="NCBI Taxonomy" id="361077"/>
    <lineage>
        <taxon>Eukaryota</taxon>
        <taxon>Amoebozoa</taxon>
        <taxon>Evosea</taxon>
        <taxon>Eumycetozoa</taxon>
        <taxon>Dictyostelia</taxon>
        <taxon>Dictyosteliales</taxon>
        <taxon>Raperosteliaceae</taxon>
        <taxon>Tieghemostelium</taxon>
    </lineage>
</organism>
<dbReference type="PANTHER" id="PTHR22573">
    <property type="entry name" value="PHOSPHOHEXOMUTASE FAMILY MEMBER"/>
    <property type="match status" value="1"/>
</dbReference>
<evidence type="ECO:0000313" key="13">
    <source>
        <dbReference type="EMBL" id="KYQ89134.1"/>
    </source>
</evidence>
<dbReference type="GO" id="GO:0005975">
    <property type="term" value="P:carbohydrate metabolic process"/>
    <property type="evidence" value="ECO:0007669"/>
    <property type="project" value="InterPro"/>
</dbReference>
<dbReference type="EMBL" id="LODT01000042">
    <property type="protein sequence ID" value="KYQ89134.1"/>
    <property type="molecule type" value="Genomic_DNA"/>
</dbReference>
<dbReference type="CDD" id="cd03085">
    <property type="entry name" value="PGM1"/>
    <property type="match status" value="1"/>
</dbReference>
<dbReference type="Pfam" id="PF24947">
    <property type="entry name" value="PGM1_C_vert_fung"/>
    <property type="match status" value="1"/>
</dbReference>
<dbReference type="FunFam" id="3.40.120.10:FF:000005">
    <property type="entry name" value="Phosphoglucomutase 5"/>
    <property type="match status" value="1"/>
</dbReference>
<dbReference type="GO" id="GO:0004614">
    <property type="term" value="F:phosphoglucomutase activity"/>
    <property type="evidence" value="ECO:0007669"/>
    <property type="project" value="UniProtKB-EC"/>
</dbReference>
<protein>
    <recommendedName>
        <fullName evidence="4">phosphoglucomutase (alpha-D-glucose-1,6-bisphosphate-dependent)</fullName>
        <ecNumber evidence="4">5.4.2.2</ecNumber>
    </recommendedName>
</protein>
<dbReference type="OrthoDB" id="2291at2759"/>
<keyword evidence="7 9" id="KW-0460">Magnesium</keyword>
<dbReference type="InterPro" id="IPR016055">
    <property type="entry name" value="A-D-PHexomutase_a/b/a-I/II/III"/>
</dbReference>
<dbReference type="Pfam" id="PF02880">
    <property type="entry name" value="PGM_PMM_III"/>
    <property type="match status" value="1"/>
</dbReference>
<dbReference type="InterPro" id="IPR045244">
    <property type="entry name" value="PGM"/>
</dbReference>
<dbReference type="Pfam" id="PF02879">
    <property type="entry name" value="PGM_PMM_II"/>
    <property type="match status" value="1"/>
</dbReference>
<dbReference type="InterPro" id="IPR005844">
    <property type="entry name" value="A-D-PHexomutase_a/b/a-I"/>
</dbReference>
<dbReference type="InParanoid" id="A0A151Z5Q4"/>
<evidence type="ECO:0000259" key="12">
    <source>
        <dbReference type="Pfam" id="PF02880"/>
    </source>
</evidence>
<keyword evidence="14" id="KW-1185">Reference proteome</keyword>
<feature type="domain" description="Alpha-D-phosphohexomutase alpha/beta/alpha" evidence="12">
    <location>
        <begin position="303"/>
        <end position="404"/>
    </location>
</feature>
<dbReference type="InterPro" id="IPR036900">
    <property type="entry name" value="A-D-PHexomutase_C_sf"/>
</dbReference>
<sequence length="565" mass="62975">MTGGKLIIKEIETKVYQGQKPGTSGLRKRVVEFQQENYLDNFVQSIFNALPSEQVKGSLFVVGGDGRYFNKDAIQVIFKIAAANGVRKILVGQNGLLSTPAISSLVRSKQALGAILLTASHNPGGPKGDFGIKYNISNGGPAPESITNAIYQQTLSIKTIVKAENVEVRDLSKIGVYEWDGFSIEIVDSIDCYLTLMKDIFNFSQLRQLISDKRFTLKFDAMSGVTGVYAKRILSQELGLSIDNLINCEPSEDFNNGHPDPNLTYAPLLVDMMNKGLFDMGCASDGDGDRNMILGNKFFLNPSDSVAVIAANYKSIPYFQKTGLKGLARSMPTSAALEHVAKSLQVPFFEVPTGWKFFGNLMDAGQLSICGEESFGTGSDHIREKDGLWAVLCWLQILADRNQTQLSNPNDKLVSLQDIVREHWEKFGRNYYSRYDYEEVDAKGADEMMKSLLQQIQSKSLIGRKFHQDVYEIVECDDFEYFDPIDKSVSSHQGLRIKFSDGSRIIYRLSGTGSSGATIRIYFDKYDKVSLLNDPQQHLKDLIHIALDLSKLQQYTGRNEPNVIT</sequence>
<accession>A0A151Z5Q4</accession>
<dbReference type="SUPFAM" id="SSF53738">
    <property type="entry name" value="Phosphoglucomutase, first 3 domains"/>
    <property type="match status" value="3"/>
</dbReference>
<comment type="cofactor">
    <cofactor evidence="2">
        <name>Mg(2+)</name>
        <dbReference type="ChEBI" id="CHEBI:18420"/>
    </cofactor>
</comment>
<evidence type="ECO:0000256" key="7">
    <source>
        <dbReference type="ARBA" id="ARBA00022842"/>
    </source>
</evidence>
<dbReference type="STRING" id="361077.A0A151Z5Q4"/>
<dbReference type="OMA" id="WIQDRAN"/>
<keyword evidence="5" id="KW-0597">Phosphoprotein</keyword>
<dbReference type="FunCoup" id="A0A151Z5Q4">
    <property type="interactions" value="404"/>
</dbReference>
<dbReference type="AlphaFoldDB" id="A0A151Z5Q4"/>
<feature type="domain" description="Alpha-D-phosphohexomutase alpha/beta/alpha" evidence="11">
    <location>
        <begin position="195"/>
        <end position="294"/>
    </location>
</feature>
<reference evidence="13 14" key="1">
    <citation type="submission" date="2015-12" db="EMBL/GenBank/DDBJ databases">
        <title>Dictyostelia acquired genes for synthesis and detection of signals that induce cell-type specialization by lateral gene transfer from prokaryotes.</title>
        <authorList>
            <person name="Gloeckner G."/>
            <person name="Schaap P."/>
        </authorList>
    </citation>
    <scope>NUCLEOTIDE SEQUENCE [LARGE SCALE GENOMIC DNA]</scope>
    <source>
        <strain evidence="13 14">TK</strain>
    </source>
</reference>
<evidence type="ECO:0000256" key="2">
    <source>
        <dbReference type="ARBA" id="ARBA00001946"/>
    </source>
</evidence>
<dbReference type="GO" id="GO:0005829">
    <property type="term" value="C:cytosol"/>
    <property type="evidence" value="ECO:0007669"/>
    <property type="project" value="TreeGrafter"/>
</dbReference>
<dbReference type="Gene3D" id="3.40.120.10">
    <property type="entry name" value="Alpha-D-Glucose-1,6-Bisphosphate, subunit A, domain 3"/>
    <property type="match status" value="3"/>
</dbReference>
<dbReference type="FunFam" id="3.30.310.50:FF:000002">
    <property type="entry name" value="Phosphoglucomutase 5"/>
    <property type="match status" value="1"/>
</dbReference>
<dbReference type="EC" id="5.4.2.2" evidence="4"/>
<evidence type="ECO:0000259" key="11">
    <source>
        <dbReference type="Pfam" id="PF02879"/>
    </source>
</evidence>
<dbReference type="NCBIfam" id="NF005737">
    <property type="entry name" value="PRK07564.1-1"/>
    <property type="match status" value="1"/>
</dbReference>
<dbReference type="PANTHER" id="PTHR22573:SF2">
    <property type="entry name" value="PHOSPHOGLUCOMUTASE"/>
    <property type="match status" value="1"/>
</dbReference>
<evidence type="ECO:0000256" key="4">
    <source>
        <dbReference type="ARBA" id="ARBA00012728"/>
    </source>
</evidence>
<dbReference type="GO" id="GO:0000287">
    <property type="term" value="F:magnesium ion binding"/>
    <property type="evidence" value="ECO:0007669"/>
    <property type="project" value="InterPro"/>
</dbReference>
<keyword evidence="8" id="KW-0413">Isomerase</keyword>
<dbReference type="Pfam" id="PF02878">
    <property type="entry name" value="PGM_PMM_I"/>
    <property type="match status" value="1"/>
</dbReference>
<comment type="catalytic activity">
    <reaction evidence="1">
        <text>alpha-D-glucose 1-phosphate = alpha-D-glucose 6-phosphate</text>
        <dbReference type="Rhea" id="RHEA:23536"/>
        <dbReference type="ChEBI" id="CHEBI:58225"/>
        <dbReference type="ChEBI" id="CHEBI:58601"/>
        <dbReference type="EC" id="5.4.2.2"/>
    </reaction>
</comment>
<evidence type="ECO:0000259" key="10">
    <source>
        <dbReference type="Pfam" id="PF02878"/>
    </source>
</evidence>
<dbReference type="FunFam" id="3.40.120.10:FF:000040">
    <property type="entry name" value="Phosphoglucomutase A"/>
    <property type="match status" value="1"/>
</dbReference>
<dbReference type="FunFam" id="3.40.120.10:FF:000004">
    <property type="entry name" value="Phosphoglucomutase 5"/>
    <property type="match status" value="1"/>
</dbReference>
<feature type="domain" description="Alpha-D-phosphohexomutase alpha/beta/alpha" evidence="10">
    <location>
        <begin position="19"/>
        <end position="157"/>
    </location>
</feature>
<gene>
    <name evidence="13" type="ORF">DLAC_10375</name>
</gene>
<evidence type="ECO:0000256" key="8">
    <source>
        <dbReference type="ARBA" id="ARBA00023235"/>
    </source>
</evidence>
<dbReference type="PROSITE" id="PS00710">
    <property type="entry name" value="PGM_PMM"/>
    <property type="match status" value="1"/>
</dbReference>
<evidence type="ECO:0000256" key="1">
    <source>
        <dbReference type="ARBA" id="ARBA00000443"/>
    </source>
</evidence>
<dbReference type="InterPro" id="IPR005845">
    <property type="entry name" value="A-D-PHexomutase_a/b/a-II"/>
</dbReference>
<evidence type="ECO:0000256" key="3">
    <source>
        <dbReference type="ARBA" id="ARBA00010231"/>
    </source>
</evidence>
<dbReference type="SUPFAM" id="SSF55957">
    <property type="entry name" value="Phosphoglucomutase, C-terminal domain"/>
    <property type="match status" value="1"/>
</dbReference>
<dbReference type="InterPro" id="IPR005841">
    <property type="entry name" value="Alpha-D-phosphohexomutase_SF"/>
</dbReference>
<comment type="similarity">
    <text evidence="3 9">Belongs to the phosphohexose mutase family.</text>
</comment>
<dbReference type="Gene3D" id="3.30.310.50">
    <property type="entry name" value="Alpha-D-phosphohexomutase, C-terminal domain"/>
    <property type="match status" value="1"/>
</dbReference>
<dbReference type="Proteomes" id="UP000076078">
    <property type="component" value="Unassembled WGS sequence"/>
</dbReference>
<name>A0A151Z5Q4_TIELA</name>
<comment type="caution">
    <text evidence="13">The sequence shown here is derived from an EMBL/GenBank/DDBJ whole genome shotgun (WGS) entry which is preliminary data.</text>
</comment>
<evidence type="ECO:0000256" key="5">
    <source>
        <dbReference type="ARBA" id="ARBA00022553"/>
    </source>
</evidence>
<evidence type="ECO:0000256" key="6">
    <source>
        <dbReference type="ARBA" id="ARBA00022723"/>
    </source>
</evidence>
<evidence type="ECO:0000256" key="9">
    <source>
        <dbReference type="RuleBase" id="RU004326"/>
    </source>
</evidence>